<name>Q05HF2_METAR</name>
<sequence length="299" mass="33440">MPGNTITPNPDTLKKYNADVYDDASDIYDTYEGLFFPYLFGRIRELVADRFIPSLPNDAVVLDVGCGTGQQTLLFREKGIAVVGVDISAGLVRVANEKIGENICMVSDACRLPFVDGVFDAVSCAGSTLNHIPDYGCFFDEVARVLKPGGYIFLESDNKWRPDMFWCLLSCMAGDPLQYHEKLGHVIGYFKRPLSEGYPYVFPLSFGEGKVRELNLRTFTCKELYKELGARGCKVEKVYGIHAITNVLPSPLMIQDHPGKITTAVFKFLAFFENRLYGLWPINRVGMSVIVFARKNAPK</sequence>
<protein>
    <submittedName>
        <fullName evidence="2">Predicted methyltransferase (UbiE/COQ5 family)</fullName>
    </submittedName>
</protein>
<reference evidence="2 3" key="1">
    <citation type="journal article" date="2006" name="Science">
        <title>Genome of rice cluster I archaea -- the key methane producers in the rice rhizosphere.</title>
        <authorList>
            <person name="Erkel C."/>
            <person name="Kube M."/>
            <person name="Reinhardt R."/>
            <person name="Liesack W."/>
        </authorList>
    </citation>
    <scope>NUCLEOTIDE SEQUENCE [LARGE SCALE GENOMIC DNA]</scope>
    <source>
        <strain evidence="3">DSM 22066 / NBRC 105507 / MRE50</strain>
    </source>
</reference>
<feature type="domain" description="Methyltransferase type 11" evidence="1">
    <location>
        <begin position="62"/>
        <end position="153"/>
    </location>
</feature>
<accession>Q05HF2</accession>
<dbReference type="Pfam" id="PF08241">
    <property type="entry name" value="Methyltransf_11"/>
    <property type="match status" value="1"/>
</dbReference>
<dbReference type="PANTHER" id="PTHR43591:SF24">
    <property type="entry name" value="2-METHOXY-6-POLYPRENYL-1,4-BENZOQUINOL METHYLASE, MITOCHONDRIAL"/>
    <property type="match status" value="1"/>
</dbReference>
<dbReference type="Gene3D" id="3.40.50.150">
    <property type="entry name" value="Vaccinia Virus protein VP39"/>
    <property type="match status" value="1"/>
</dbReference>
<evidence type="ECO:0000259" key="1">
    <source>
        <dbReference type="Pfam" id="PF08241"/>
    </source>
</evidence>
<dbReference type="KEGG" id="rci:LRC129"/>
<dbReference type="InterPro" id="IPR013216">
    <property type="entry name" value="Methyltransf_11"/>
</dbReference>
<evidence type="ECO:0000313" key="2">
    <source>
        <dbReference type="EMBL" id="CAL59662.1"/>
    </source>
</evidence>
<dbReference type="InterPro" id="IPR029063">
    <property type="entry name" value="SAM-dependent_MTases_sf"/>
</dbReference>
<organism evidence="2 3">
    <name type="scientific">Methanocella arvoryzae (strain DSM 22066 / NBRC 105507 / MRE50)</name>
    <dbReference type="NCBI Taxonomy" id="351160"/>
    <lineage>
        <taxon>Archaea</taxon>
        <taxon>Methanobacteriati</taxon>
        <taxon>Methanobacteriota</taxon>
        <taxon>Stenosarchaea group</taxon>
        <taxon>Methanomicrobia</taxon>
        <taxon>Methanocellales</taxon>
        <taxon>Methanocellaceae</taxon>
        <taxon>Methanocella</taxon>
    </lineage>
</organism>
<dbReference type="EMBL" id="AM114193">
    <property type="protein sequence ID" value="CAL59662.1"/>
    <property type="molecule type" value="Genomic_DNA"/>
</dbReference>
<dbReference type="SUPFAM" id="SSF53335">
    <property type="entry name" value="S-adenosyl-L-methionine-dependent methyltransferases"/>
    <property type="match status" value="1"/>
</dbReference>
<gene>
    <name evidence="2" type="ORF">LRC129</name>
</gene>
<dbReference type="AlphaFoldDB" id="Q05HF2"/>
<keyword evidence="2" id="KW-0489">Methyltransferase</keyword>
<dbReference type="GO" id="GO:0032259">
    <property type="term" value="P:methylation"/>
    <property type="evidence" value="ECO:0007669"/>
    <property type="project" value="UniProtKB-KW"/>
</dbReference>
<dbReference type="PANTHER" id="PTHR43591">
    <property type="entry name" value="METHYLTRANSFERASE"/>
    <property type="match status" value="1"/>
</dbReference>
<keyword evidence="3" id="KW-1185">Reference proteome</keyword>
<evidence type="ECO:0000313" key="3">
    <source>
        <dbReference type="Proteomes" id="UP000000663"/>
    </source>
</evidence>
<dbReference type="Proteomes" id="UP000000663">
    <property type="component" value="Chromosome"/>
</dbReference>
<dbReference type="eggNOG" id="arCOG01774">
    <property type="taxonomic scope" value="Archaea"/>
</dbReference>
<dbReference type="GeneID" id="5142715"/>
<keyword evidence="2" id="KW-0808">Transferase</keyword>
<dbReference type="RefSeq" id="WP_012037342.1">
    <property type="nucleotide sequence ID" value="NC_009464.1"/>
</dbReference>
<dbReference type="STRING" id="351160.LRC129"/>
<proteinExistence type="predicted"/>
<dbReference type="GO" id="GO:0008757">
    <property type="term" value="F:S-adenosylmethionine-dependent methyltransferase activity"/>
    <property type="evidence" value="ECO:0007669"/>
    <property type="project" value="InterPro"/>
</dbReference>
<dbReference type="CDD" id="cd02440">
    <property type="entry name" value="AdoMet_MTases"/>
    <property type="match status" value="1"/>
</dbReference>